<dbReference type="AlphaFoldDB" id="A0A9P6X3V0"/>
<evidence type="ECO:0000313" key="1">
    <source>
        <dbReference type="EMBL" id="KAG1304814.1"/>
    </source>
</evidence>
<name>A0A9P6X3V0_RHIOR</name>
<protein>
    <submittedName>
        <fullName evidence="1">Uncharacterized protein</fullName>
    </submittedName>
</protein>
<comment type="caution">
    <text evidence="1">The sequence shown here is derived from an EMBL/GenBank/DDBJ whole genome shotgun (WGS) entry which is preliminary data.</text>
</comment>
<keyword evidence="2" id="KW-1185">Reference proteome</keyword>
<dbReference type="Proteomes" id="UP000716291">
    <property type="component" value="Unassembled WGS sequence"/>
</dbReference>
<evidence type="ECO:0000313" key="2">
    <source>
        <dbReference type="Proteomes" id="UP000716291"/>
    </source>
</evidence>
<proteinExistence type="predicted"/>
<accession>A0A9P6X3V0</accession>
<organism evidence="1 2">
    <name type="scientific">Rhizopus oryzae</name>
    <name type="common">Mucormycosis agent</name>
    <name type="synonym">Rhizopus arrhizus var. delemar</name>
    <dbReference type="NCBI Taxonomy" id="64495"/>
    <lineage>
        <taxon>Eukaryota</taxon>
        <taxon>Fungi</taxon>
        <taxon>Fungi incertae sedis</taxon>
        <taxon>Mucoromycota</taxon>
        <taxon>Mucoromycotina</taxon>
        <taxon>Mucoromycetes</taxon>
        <taxon>Mucorales</taxon>
        <taxon>Mucorineae</taxon>
        <taxon>Rhizopodaceae</taxon>
        <taxon>Rhizopus</taxon>
    </lineage>
</organism>
<sequence>MQANKIITSETYIEEFLDEMDIDEYSAFTYGKFVLLADNGTGPQKAKDDVAPEMQSKVKTGNETEERLFVVEYEDNDQ</sequence>
<reference evidence="1" key="1">
    <citation type="journal article" date="2020" name="Microb. Genom.">
        <title>Genetic diversity of clinical and environmental Mucorales isolates obtained from an investigation of mucormycosis cases among solid organ transplant recipients.</title>
        <authorList>
            <person name="Nguyen M.H."/>
            <person name="Kaul D."/>
            <person name="Muto C."/>
            <person name="Cheng S.J."/>
            <person name="Richter R.A."/>
            <person name="Bruno V.M."/>
            <person name="Liu G."/>
            <person name="Beyhan S."/>
            <person name="Sundermann A.J."/>
            <person name="Mounaud S."/>
            <person name="Pasculle A.W."/>
            <person name="Nierman W.C."/>
            <person name="Driscoll E."/>
            <person name="Cumbie R."/>
            <person name="Clancy C.J."/>
            <person name="Dupont C.L."/>
        </authorList>
    </citation>
    <scope>NUCLEOTIDE SEQUENCE</scope>
    <source>
        <strain evidence="1">GL11</strain>
    </source>
</reference>
<dbReference type="EMBL" id="JAANQT010001528">
    <property type="protein sequence ID" value="KAG1304814.1"/>
    <property type="molecule type" value="Genomic_DNA"/>
</dbReference>
<gene>
    <name evidence="1" type="ORF">G6F64_008889</name>
</gene>